<evidence type="ECO:0000313" key="2">
    <source>
        <dbReference type="EMBL" id="KAJ8460773.1"/>
    </source>
</evidence>
<evidence type="ECO:0000259" key="1">
    <source>
        <dbReference type="Pfam" id="PF01764"/>
    </source>
</evidence>
<proteinExistence type="predicted"/>
<evidence type="ECO:0000313" key="3">
    <source>
        <dbReference type="Proteomes" id="UP001222027"/>
    </source>
</evidence>
<protein>
    <recommendedName>
        <fullName evidence="1">Fungal lipase-type domain-containing protein</fullName>
    </recommendedName>
</protein>
<dbReference type="SUPFAM" id="SSF53474">
    <property type="entry name" value="alpha/beta-Hydrolases"/>
    <property type="match status" value="1"/>
</dbReference>
<feature type="domain" description="Fungal lipase-type" evidence="1">
    <location>
        <begin position="139"/>
        <end position="183"/>
    </location>
</feature>
<dbReference type="Proteomes" id="UP001222027">
    <property type="component" value="Unassembled WGS sequence"/>
</dbReference>
<dbReference type="PANTHER" id="PTHR31479">
    <property type="entry name" value="ALPHA/BETA-HYDROLASES SUPERFAMILY PROTEIN"/>
    <property type="match status" value="1"/>
</dbReference>
<gene>
    <name evidence="2" type="ORF">OPV22_033699</name>
</gene>
<accession>A0AAV8Q241</accession>
<dbReference type="GO" id="GO:0006629">
    <property type="term" value="P:lipid metabolic process"/>
    <property type="evidence" value="ECO:0007669"/>
    <property type="project" value="InterPro"/>
</dbReference>
<dbReference type="Pfam" id="PF01764">
    <property type="entry name" value="Lipase_3"/>
    <property type="match status" value="1"/>
</dbReference>
<comment type="caution">
    <text evidence="2">The sequence shown here is derived from an EMBL/GenBank/DDBJ whole genome shotgun (WGS) entry which is preliminary data.</text>
</comment>
<dbReference type="EMBL" id="JAQQAF010000009">
    <property type="protein sequence ID" value="KAJ8460773.1"/>
    <property type="molecule type" value="Genomic_DNA"/>
</dbReference>
<dbReference type="InterPro" id="IPR002921">
    <property type="entry name" value="Fungal_lipase-type"/>
</dbReference>
<dbReference type="PANTHER" id="PTHR31479:SF2">
    <property type="entry name" value="ALPHA_BETA-HYDROLASES SUPERFAMILY PROTEIN"/>
    <property type="match status" value="1"/>
</dbReference>
<dbReference type="InterPro" id="IPR029058">
    <property type="entry name" value="AB_hydrolase_fold"/>
</dbReference>
<reference evidence="2 3" key="1">
    <citation type="submission" date="2022-12" db="EMBL/GenBank/DDBJ databases">
        <title>Chromosome-scale assembly of the Ensete ventricosum genome.</title>
        <authorList>
            <person name="Dussert Y."/>
            <person name="Stocks J."/>
            <person name="Wendawek A."/>
            <person name="Woldeyes F."/>
            <person name="Nichols R.A."/>
            <person name="Borrell J.S."/>
        </authorList>
    </citation>
    <scope>NUCLEOTIDE SEQUENCE [LARGE SCALE GENOMIC DNA]</scope>
    <source>
        <strain evidence="3">cv. Maze</strain>
        <tissue evidence="2">Seeds</tissue>
    </source>
</reference>
<sequence>MTSPRDVFEVSGPVHLTSVNWNCPHYQRSVAASLVRGASVLERDRQKHRQGSEACAPPWWESFHFEVIRKLIDDSDFSIFGAIYEYRPPVSFQNSTVTKAPRFVTVFRGNLLKSKTFFRDGILDLRLLVNGLHQTSRFEIAMKAVRALVSDYGHQNVWIAGHSLGAAIGTHAGKTMANEGTNLKAFLFNPPFISIPIEWIKDEKVKEGILIAKNLMTAGLALFMKGPRHKSDSFAKLSSWVPYLFVNRADGICSSYVSYFDHRKKMEEIGVGDIGKLATQNSVKDLCLSAFGRESESSHLLPSANLTVNSSPAPDFKHAHGIHQWWSPDADLRSKVYLYD</sequence>
<keyword evidence="3" id="KW-1185">Reference proteome</keyword>
<name>A0AAV8Q241_ENSVE</name>
<dbReference type="AlphaFoldDB" id="A0AAV8Q241"/>
<dbReference type="Gene3D" id="3.40.50.1820">
    <property type="entry name" value="alpha/beta hydrolase"/>
    <property type="match status" value="1"/>
</dbReference>
<organism evidence="2 3">
    <name type="scientific">Ensete ventricosum</name>
    <name type="common">Abyssinian banana</name>
    <name type="synonym">Musa ensete</name>
    <dbReference type="NCBI Taxonomy" id="4639"/>
    <lineage>
        <taxon>Eukaryota</taxon>
        <taxon>Viridiplantae</taxon>
        <taxon>Streptophyta</taxon>
        <taxon>Embryophyta</taxon>
        <taxon>Tracheophyta</taxon>
        <taxon>Spermatophyta</taxon>
        <taxon>Magnoliopsida</taxon>
        <taxon>Liliopsida</taxon>
        <taxon>Zingiberales</taxon>
        <taxon>Musaceae</taxon>
        <taxon>Ensete</taxon>
    </lineage>
</organism>